<dbReference type="RefSeq" id="WP_372561882.1">
    <property type="nucleotide sequence ID" value="NZ_JBGOSP010000003.1"/>
</dbReference>
<organism evidence="1 2">
    <name type="scientific">Streptomyces aureus</name>
    <dbReference type="NCBI Taxonomy" id="193461"/>
    <lineage>
        <taxon>Bacteria</taxon>
        <taxon>Bacillati</taxon>
        <taxon>Actinomycetota</taxon>
        <taxon>Actinomycetes</taxon>
        <taxon>Kitasatosporales</taxon>
        <taxon>Streptomycetaceae</taxon>
        <taxon>Streptomyces</taxon>
    </lineage>
</organism>
<accession>A0ABV4SCI8</accession>
<proteinExistence type="predicted"/>
<comment type="caution">
    <text evidence="1">The sequence shown here is derived from an EMBL/GenBank/DDBJ whole genome shotgun (WGS) entry which is preliminary data.</text>
</comment>
<protein>
    <submittedName>
        <fullName evidence="1">Uncharacterized protein</fullName>
    </submittedName>
</protein>
<reference evidence="1 2" key="1">
    <citation type="submission" date="2024-08" db="EMBL/GenBank/DDBJ databases">
        <title>Genome sequence of Streptomyces aureus CACIA-1.46HGO.</title>
        <authorList>
            <person name="Evangelista-Martinez Z."/>
        </authorList>
    </citation>
    <scope>NUCLEOTIDE SEQUENCE [LARGE SCALE GENOMIC DNA]</scope>
    <source>
        <strain evidence="1 2">CACIA-1.46HGO</strain>
    </source>
</reference>
<evidence type="ECO:0000313" key="1">
    <source>
        <dbReference type="EMBL" id="MFA3835961.1"/>
    </source>
</evidence>
<dbReference type="EMBL" id="JBGOSP010000003">
    <property type="protein sequence ID" value="MFA3835961.1"/>
    <property type="molecule type" value="Genomic_DNA"/>
</dbReference>
<evidence type="ECO:0000313" key="2">
    <source>
        <dbReference type="Proteomes" id="UP001571476"/>
    </source>
</evidence>
<sequence length="46" mass="5059">MDSVLEGFAYVRAGHDAIVTDGVERILGRPPPTFATWAEEHKEAFA</sequence>
<dbReference type="Proteomes" id="UP001571476">
    <property type="component" value="Unassembled WGS sequence"/>
</dbReference>
<keyword evidence="2" id="KW-1185">Reference proteome</keyword>
<name>A0ABV4SCI8_9ACTN</name>
<gene>
    <name evidence="1" type="ORF">ACEG43_07195</name>
</gene>